<sequence>MLTKGEIQRDEHYVFQKNYLKLKALSYLIHEKKPRCDAIISFIKKYKIDVNSQLPVQNVHGMYYPLIYKCMLSMDYEKVVKFLLYNKAILFQLPNADQDKITELVFVCNRQYLVYLKNKNIKLQLPGNEIIRQVRERIIQGDIKRIYDLQYLNILENNYVIPVITNQELFSNTIACLLNKVAVICNTTNEKSEIDALLLCYTNTIKFLLNNGHNVNDAQMQNIVDMYLISIIRCIKEKFPERNWKNITVHKHKNMNKFKTAYMRQLFNDYNETKLLEMFPNNKIEDSESTDSSDTHSKCSDL</sequence>
<name>A0A6C0J504_9ZZZZ</name>
<accession>A0A6C0J504</accession>
<organism evidence="1">
    <name type="scientific">viral metagenome</name>
    <dbReference type="NCBI Taxonomy" id="1070528"/>
    <lineage>
        <taxon>unclassified sequences</taxon>
        <taxon>metagenomes</taxon>
        <taxon>organismal metagenomes</taxon>
    </lineage>
</organism>
<dbReference type="AlphaFoldDB" id="A0A6C0J504"/>
<evidence type="ECO:0000313" key="1">
    <source>
        <dbReference type="EMBL" id="QHT99785.1"/>
    </source>
</evidence>
<protein>
    <submittedName>
        <fullName evidence="1">Uncharacterized protein</fullName>
    </submittedName>
</protein>
<dbReference type="EMBL" id="MN740315">
    <property type="protein sequence ID" value="QHT99785.1"/>
    <property type="molecule type" value="Genomic_DNA"/>
</dbReference>
<reference evidence="1" key="1">
    <citation type="journal article" date="2020" name="Nature">
        <title>Giant virus diversity and host interactions through global metagenomics.</title>
        <authorList>
            <person name="Schulz F."/>
            <person name="Roux S."/>
            <person name="Paez-Espino D."/>
            <person name="Jungbluth S."/>
            <person name="Walsh D.A."/>
            <person name="Denef V.J."/>
            <person name="McMahon K.D."/>
            <person name="Konstantinidis K.T."/>
            <person name="Eloe-Fadrosh E.A."/>
            <person name="Kyrpides N.C."/>
            <person name="Woyke T."/>
        </authorList>
    </citation>
    <scope>NUCLEOTIDE SEQUENCE</scope>
    <source>
        <strain evidence="1">GVMAG-M-3300025727-45</strain>
    </source>
</reference>
<proteinExistence type="predicted"/>